<feature type="transmembrane region" description="Helical" evidence="7">
    <location>
        <begin position="1215"/>
        <end position="1234"/>
    </location>
</feature>
<dbReference type="EMBL" id="WHZY01000022">
    <property type="protein sequence ID" value="NEG79309.1"/>
    <property type="molecule type" value="Genomic_DNA"/>
</dbReference>
<feature type="region of interest" description="Disordered" evidence="6">
    <location>
        <begin position="660"/>
        <end position="689"/>
    </location>
</feature>
<evidence type="ECO:0000256" key="6">
    <source>
        <dbReference type="SAM" id="MobiDB-lite"/>
    </source>
</evidence>
<feature type="chain" id="PRO_5029527667" description="Cna protein B-type domain-containing protein" evidence="8">
    <location>
        <begin position="27"/>
        <end position="1263"/>
    </location>
</feature>
<comment type="caution">
    <text evidence="11">The sequence shown here is derived from an EMBL/GenBank/DDBJ whole genome shotgun (WGS) entry which is preliminary data.</text>
</comment>
<name>A0A7K3TKQ0_9BIFI</name>
<protein>
    <recommendedName>
        <fullName evidence="13">Cna protein B-type domain-containing protein</fullName>
    </recommendedName>
</protein>
<keyword evidence="4 8" id="KW-0732">Signal</keyword>
<evidence type="ECO:0000313" key="11">
    <source>
        <dbReference type="EMBL" id="NEG79309.1"/>
    </source>
</evidence>
<evidence type="ECO:0000256" key="7">
    <source>
        <dbReference type="SAM" id="Phobius"/>
    </source>
</evidence>
<feature type="signal peptide" evidence="8">
    <location>
        <begin position="1"/>
        <end position="26"/>
    </location>
</feature>
<keyword evidence="7" id="KW-0472">Membrane</keyword>
<dbReference type="Pfam" id="PF17802">
    <property type="entry name" value="SpaA"/>
    <property type="match status" value="3"/>
</dbReference>
<evidence type="ECO:0000256" key="5">
    <source>
        <dbReference type="ARBA" id="ARBA00023088"/>
    </source>
</evidence>
<evidence type="ECO:0008006" key="13">
    <source>
        <dbReference type="Google" id="ProtNLM"/>
    </source>
</evidence>
<feature type="domain" description="Gram-positive cocci surface proteins LPxTG" evidence="9">
    <location>
        <begin position="1202"/>
        <end position="1240"/>
    </location>
</feature>
<keyword evidence="12" id="KW-1185">Reference proteome</keyword>
<feature type="domain" description="SpaA-like prealbumin fold" evidence="10">
    <location>
        <begin position="957"/>
        <end position="1062"/>
    </location>
</feature>
<dbReference type="InterPro" id="IPR041033">
    <property type="entry name" value="SpaA_PFL_dom_1"/>
</dbReference>
<feature type="region of interest" description="Disordered" evidence="6">
    <location>
        <begin position="34"/>
        <end position="72"/>
    </location>
</feature>
<accession>A0A7K3TKQ0</accession>
<keyword evidence="2" id="KW-0134">Cell wall</keyword>
<dbReference type="GO" id="GO:0005975">
    <property type="term" value="P:carbohydrate metabolic process"/>
    <property type="evidence" value="ECO:0007669"/>
    <property type="project" value="UniProtKB-ARBA"/>
</dbReference>
<evidence type="ECO:0000256" key="3">
    <source>
        <dbReference type="ARBA" id="ARBA00022525"/>
    </source>
</evidence>
<dbReference type="AlphaFoldDB" id="A0A7K3TKQ0"/>
<dbReference type="Gene3D" id="2.60.40.10">
    <property type="entry name" value="Immunoglobulins"/>
    <property type="match status" value="3"/>
</dbReference>
<dbReference type="InterPro" id="IPR019931">
    <property type="entry name" value="LPXTG_anchor"/>
</dbReference>
<comment type="similarity">
    <text evidence="1">Belongs to the serine-aspartate repeat-containing protein (SDr) family.</text>
</comment>
<keyword evidence="3" id="KW-0964">Secreted</keyword>
<dbReference type="PANTHER" id="PTHR36108">
    <property type="entry name" value="COLOSSIN-B-RELATED"/>
    <property type="match status" value="1"/>
</dbReference>
<evidence type="ECO:0000259" key="10">
    <source>
        <dbReference type="Pfam" id="PF17802"/>
    </source>
</evidence>
<feature type="compositionally biased region" description="Basic and acidic residues" evidence="6">
    <location>
        <begin position="662"/>
        <end position="673"/>
    </location>
</feature>
<keyword evidence="5" id="KW-0572">Peptidoglycan-anchor</keyword>
<dbReference type="OrthoDB" id="134475at2"/>
<feature type="domain" description="SpaA-like prealbumin fold" evidence="10">
    <location>
        <begin position="882"/>
        <end position="924"/>
    </location>
</feature>
<gene>
    <name evidence="11" type="ORF">GFD22_10090</name>
</gene>
<feature type="domain" description="SpaA-like prealbumin fold" evidence="10">
    <location>
        <begin position="1082"/>
        <end position="1188"/>
    </location>
</feature>
<evidence type="ECO:0000259" key="9">
    <source>
        <dbReference type="Pfam" id="PF00746"/>
    </source>
</evidence>
<evidence type="ECO:0000256" key="2">
    <source>
        <dbReference type="ARBA" id="ARBA00022512"/>
    </source>
</evidence>
<reference evidence="11 12" key="1">
    <citation type="submission" date="2019-10" db="EMBL/GenBank/DDBJ databases">
        <title>Bifidobacterium from non-human primates.</title>
        <authorList>
            <person name="Modesto M."/>
        </authorList>
    </citation>
    <scope>NUCLEOTIDE SEQUENCE [LARGE SCALE GENOMIC DNA]</scope>
    <source>
        <strain evidence="11 12">TREC</strain>
    </source>
</reference>
<dbReference type="InterPro" id="IPR013783">
    <property type="entry name" value="Ig-like_fold"/>
</dbReference>
<dbReference type="Proteomes" id="UP000469763">
    <property type="component" value="Unassembled WGS sequence"/>
</dbReference>
<dbReference type="Pfam" id="PF00746">
    <property type="entry name" value="Gram_pos_anchor"/>
    <property type="match status" value="1"/>
</dbReference>
<keyword evidence="7" id="KW-1133">Transmembrane helix</keyword>
<proteinExistence type="inferred from homology"/>
<evidence type="ECO:0000256" key="8">
    <source>
        <dbReference type="SAM" id="SignalP"/>
    </source>
</evidence>
<dbReference type="RefSeq" id="WP_152351135.1">
    <property type="nucleotide sequence ID" value="NZ_WBSN01000024.1"/>
</dbReference>
<keyword evidence="7" id="KW-0812">Transmembrane</keyword>
<sequence length="1263" mass="128819">MRRWRGPLAALVAVAMGVGTVGYAWAGQPAATPVASASASPSQSVSPESSPAAAETASSASPSATGSAGAADVSDSGAVANAVSPQTPTAQYSISSGAAASAQPENAPAAVAAAGSCDATTWATLKACFADASAAVVTLAAKIAVPASDGDGATIEVAKDRKVTLNAADGAGLTSVGADGAAVTRQASVFHVAEGGELTIAGGSYEKIFATGDGPLAKVEGTLTVTGGTFSGNGTVGGSGGVFRAEAGSTVTFGIENGGDAPEFKGNSAVNGGVIYSRGAVVVKSGLYEGNEATGTVGGQGGGAFHLKESTSTLSIAGGTFRNNESAGEGGGAVYSLRSEKLSVSAGLFEGNMATNAGDNRGGGAVYANATSLSVTGGKFYGNGQDPGDCSVEVGKNPQDACNGGNNGGQSGGGAIYSTGGSLTIQGGVVFKGNYARARDFGSGGGAVWARGEMWIRNSADAQAVKPLFEGNWASIDQPLVKGRKDPTTTLTGPASSISAGGAGGAVFLMNDSTAYITGGSYVNNASGYLGGGIYTEENTTTYVSKAVAYENTAGHFGGGLWFCPSGNSAASKGGNIALFDNEVSDGLDANTENSPDETKYPTEAGADLAIMNPKHKGKPANKFQLMDTWFTDRSEKTVDWYWDGTPDVDASGYQDRWLGGKPDESVKVHDGGSADGNPDGDYAPRYHEGNEGSVPIVIKEPDNHAVTLCLYYTDATKAECAGMYEDGFGYRGVALKAVLTGSPDEQRTAKDTAEHSAQISITGNGARLSGGGFGSNGVVIFDSPYSMEWGKADSTTGKAITETPSTWVLSTTDNDLTDREDHAKKSPYMAPDLRPAQCQAEDQSKLPDDCWRHDKDTGEWSVEILDNGPRDNDNERDKDGNNVYGSIAVDNLAPGKYTLKEKTPPVGYELNETEYKFTIVKAGTDNSLPKTPTLSPATGLVGSDGRTVGDAPISGALNWSKTGLGGAAVAGSEWTIVDSQGKTVQGYDAITDCEVTKASDCTGADSSPAAGSFSVTLDATRFQNGEYTLVETKAPEGYWKPSDAVAKHPFTVSVDNDTKRLTASFTADADKAGVIANAPVSVTWRKTDQTTDALITGSPSSWTLTRSYTDAKGQPATETIDVTDCTSGCPAGNDVNAEAGVITVQGLKPGDYTLEETKAPDGYVASQRTYTFTLGANQEETTITLANAGTDNAIPNIRVVAVLPHTGGLGTARAWLTLGGLFVVAGGVAWAALGARRRRAAMAVAAVSSVAPRSRGRGRHAA</sequence>
<evidence type="ECO:0000256" key="4">
    <source>
        <dbReference type="ARBA" id="ARBA00022729"/>
    </source>
</evidence>
<organism evidence="11 12">
    <name type="scientific">Bifidobacterium avesanii</name>
    <dbReference type="NCBI Taxonomy" id="1798157"/>
    <lineage>
        <taxon>Bacteria</taxon>
        <taxon>Bacillati</taxon>
        <taxon>Actinomycetota</taxon>
        <taxon>Actinomycetes</taxon>
        <taxon>Bifidobacteriales</taxon>
        <taxon>Bifidobacteriaceae</taxon>
        <taxon>Bifidobacterium</taxon>
    </lineage>
</organism>
<evidence type="ECO:0000313" key="12">
    <source>
        <dbReference type="Proteomes" id="UP000469763"/>
    </source>
</evidence>
<dbReference type="PANTHER" id="PTHR36108:SF13">
    <property type="entry name" value="COLOSSIN-B-RELATED"/>
    <property type="match status" value="1"/>
</dbReference>
<evidence type="ECO:0000256" key="1">
    <source>
        <dbReference type="ARBA" id="ARBA00007257"/>
    </source>
</evidence>